<sequence>MDTKRTLVDKIDIFFLLKQQRLVTKRELEMVLPIQSYEDYSTNYYRRRVPEVFDKSLGKEWFIYRYLDNSFFEQRRKTICNVHSFKIEGPCIIARNIPDSMPGSVIYSIFSKCVNLERFWIQQQTSQNGFSRLCYIILQKEANTQDSIKFMKSILDKGLGVQLEEFDISGVSEPEISFEDDDYQMSASIFTSLSRMFDVNEEEVLEKYASTLEDSSTERNTAKFICGALKSIFLYCYTCAHQYDDPLEMMMGCRNHKATDTATRRREFLANYRGFGYLHPKTKEEELNNMTTIVNENHYKCGFCGKSFESEKFIFNHFNNKHEDEIKRIEKSIEDFKKFLQRIDCFMLGVIEGTDDDRIPRFILPNIKDDRIVYDMGCVFSGEIVINK</sequence>
<dbReference type="PROSITE" id="PS50157">
    <property type="entry name" value="ZINC_FINGER_C2H2_2"/>
    <property type="match status" value="1"/>
</dbReference>
<gene>
    <name evidence="3" type="ORF">Eint_100070</name>
</gene>
<evidence type="ECO:0000313" key="4">
    <source>
        <dbReference type="Proteomes" id="UP000002313"/>
    </source>
</evidence>
<keyword evidence="1" id="KW-0479">Metal-binding</keyword>
<keyword evidence="4" id="KW-1185">Reference proteome</keyword>
<dbReference type="HOGENOM" id="CLU_056565_0_0_1"/>
<keyword evidence="1" id="KW-0862">Zinc</keyword>
<evidence type="ECO:0000256" key="1">
    <source>
        <dbReference type="PROSITE-ProRule" id="PRU00042"/>
    </source>
</evidence>
<accession>E0S9F2</accession>
<evidence type="ECO:0000313" key="3">
    <source>
        <dbReference type="EMBL" id="ADM12337.1"/>
    </source>
</evidence>
<keyword evidence="1" id="KW-0863">Zinc-finger</keyword>
<dbReference type="GeneID" id="9699407"/>
<dbReference type="VEuPathDB" id="MicrosporidiaDB:Eint_100070"/>
<organism evidence="3 4">
    <name type="scientific">Encephalitozoon intestinalis (strain ATCC 50506)</name>
    <name type="common">Microsporidian parasite</name>
    <name type="synonym">Septata intestinalis</name>
    <dbReference type="NCBI Taxonomy" id="876142"/>
    <lineage>
        <taxon>Eukaryota</taxon>
        <taxon>Fungi</taxon>
        <taxon>Fungi incertae sedis</taxon>
        <taxon>Microsporidia</taxon>
        <taxon>Unikaryonidae</taxon>
        <taxon>Encephalitozoon</taxon>
    </lineage>
</organism>
<dbReference type="KEGG" id="ein:Eint_100070"/>
<reference evidence="3 4" key="2">
    <citation type="journal article" date="2012" name="Proc. Natl. Acad. Sci. U.S.A.">
        <title>Gain and loss of multiple functionally related, horizontally transferred genes in the reduced genomes of two microsporidian parasites.</title>
        <authorList>
            <person name="Pombert J.-F."/>
            <person name="Selman M."/>
            <person name="Burki F."/>
            <person name="Bardell F.T."/>
            <person name="Farinelli L."/>
            <person name="Solter L.F."/>
            <person name="Whitman D.W."/>
            <person name="Weiss L.M."/>
            <person name="Corradi N."/>
            <person name="Keeling P.J."/>
        </authorList>
    </citation>
    <scope>NUCLEOTIDE SEQUENCE [LARGE SCALE GENOMIC DNA]</scope>
    <source>
        <strain evidence="3 4">ATCC 50506</strain>
    </source>
</reference>
<dbReference type="GO" id="GO:0008270">
    <property type="term" value="F:zinc ion binding"/>
    <property type="evidence" value="ECO:0007669"/>
    <property type="project" value="UniProtKB-KW"/>
</dbReference>
<dbReference type="RefSeq" id="XP_003073697.1">
    <property type="nucleotide sequence ID" value="XM_003073651.1"/>
</dbReference>
<dbReference type="OrthoDB" id="342064at2759"/>
<dbReference type="Proteomes" id="UP000002313">
    <property type="component" value="Chromosome X"/>
</dbReference>
<name>E0S9F2_ENCIT</name>
<evidence type="ECO:0000259" key="2">
    <source>
        <dbReference type="PROSITE" id="PS50157"/>
    </source>
</evidence>
<dbReference type="AlphaFoldDB" id="E0S9F2"/>
<dbReference type="InterPro" id="IPR013087">
    <property type="entry name" value="Znf_C2H2_type"/>
</dbReference>
<proteinExistence type="predicted"/>
<dbReference type="EMBL" id="CP001951">
    <property type="protein sequence ID" value="ADM12337.1"/>
    <property type="molecule type" value="Genomic_DNA"/>
</dbReference>
<feature type="domain" description="C2H2-type" evidence="2">
    <location>
        <begin position="299"/>
        <end position="327"/>
    </location>
</feature>
<dbReference type="PROSITE" id="PS00028">
    <property type="entry name" value="ZINC_FINGER_C2H2_1"/>
    <property type="match status" value="1"/>
</dbReference>
<protein>
    <recommendedName>
        <fullName evidence="2">C2H2-type domain-containing protein</fullName>
    </recommendedName>
</protein>
<reference evidence="3 4" key="1">
    <citation type="journal article" date="2010" name="Nat. Commun.">
        <title>The complete sequence of the smallest known nuclear genome from the microsporidian Encephalitozoon intestinalis.</title>
        <authorList>
            <person name="Corradi N."/>
            <person name="Pombert J.-F."/>
            <person name="Farinelli L."/>
            <person name="Didier E.S."/>
            <person name="Keeling P.J."/>
        </authorList>
    </citation>
    <scope>NUCLEOTIDE SEQUENCE [LARGE SCALE GENOMIC DNA]</scope>
    <source>
        <strain evidence="3 4">ATCC 50506</strain>
    </source>
</reference>